<gene>
    <name evidence="5" type="ORF">LZC95_09260</name>
</gene>
<evidence type="ECO:0000256" key="3">
    <source>
        <dbReference type="ARBA" id="ARBA00023004"/>
    </source>
</evidence>
<keyword evidence="3" id="KW-0408">Iron</keyword>
<sequence length="458" mass="50548">MDSTANVSFEELLAPVELSTFLSHHWLRRPLHVPGSLGKLERLFGGIPHLAQLVDIVSESTGGGSINLAAFFQSRGQVAQRDAAEDLPRMNAQPQQVRALLAAGATVAAYGIDSVIPDLARWVAQLRTRLGHAGRTSCSLWMSSPSRGLSTHFDMFSSIHVQLVGTKSWHVGQEAHVVAPSTASVVCANGMADVDMSGYSPRYEHVERASFRRITLRPGDVLFVPSGTWHATECDTNEVSVSCSFEFVHATFRDVMEVYLRDRFNAEDLWRYVPLSPPADPSAEAELTDFFAARLDETIASLSKLRQDSTELKQAWKQLIANNGSVHSRASAEAPGPAKTVHPSDILAAPPGKPITCAFGKSEDGSPILFLYQDGHVVRVRDGAFFEFCTKLVSVQLFRACEGCSWKTGSPYDWDEVQPLLEAFVERGMLRITRTCQRSPRRTGLVRRISRWMPPNRS</sequence>
<accession>A0ABZ2KE97</accession>
<evidence type="ECO:0000256" key="1">
    <source>
        <dbReference type="ARBA" id="ARBA00001954"/>
    </source>
</evidence>
<dbReference type="Pfam" id="PF13621">
    <property type="entry name" value="Cupin_8"/>
    <property type="match status" value="1"/>
</dbReference>
<comment type="cofactor">
    <cofactor evidence="1">
        <name>Fe(2+)</name>
        <dbReference type="ChEBI" id="CHEBI:29033"/>
    </cofactor>
</comment>
<dbReference type="SMART" id="SM00558">
    <property type="entry name" value="JmjC"/>
    <property type="match status" value="1"/>
</dbReference>
<protein>
    <submittedName>
        <fullName evidence="5">Cupin domain-containing protein</fullName>
    </submittedName>
</protein>
<dbReference type="PANTHER" id="PTHR13096:SF8">
    <property type="entry name" value="RIBOSOMAL OXYGENASE 1"/>
    <property type="match status" value="1"/>
</dbReference>
<reference evidence="5 6" key="1">
    <citation type="submission" date="2021-12" db="EMBL/GenBank/DDBJ databases">
        <title>Discovery of the Pendulisporaceae a myxobacterial family with distinct sporulation behavior and unique specialized metabolism.</title>
        <authorList>
            <person name="Garcia R."/>
            <person name="Popoff A."/>
            <person name="Bader C.D."/>
            <person name="Loehr J."/>
            <person name="Walesch S."/>
            <person name="Walt C."/>
            <person name="Boldt J."/>
            <person name="Bunk B."/>
            <person name="Haeckl F.J.F.P.J."/>
            <person name="Gunesch A.P."/>
            <person name="Birkelbach J."/>
            <person name="Nuebel U."/>
            <person name="Pietschmann T."/>
            <person name="Bach T."/>
            <person name="Mueller R."/>
        </authorList>
    </citation>
    <scope>NUCLEOTIDE SEQUENCE [LARGE SCALE GENOMIC DNA]</scope>
    <source>
        <strain evidence="5 6">MSr12523</strain>
    </source>
</reference>
<dbReference type="EMBL" id="CP089982">
    <property type="protein sequence ID" value="WXA97021.1"/>
    <property type="molecule type" value="Genomic_DNA"/>
</dbReference>
<evidence type="ECO:0000313" key="5">
    <source>
        <dbReference type="EMBL" id="WXA97021.1"/>
    </source>
</evidence>
<evidence type="ECO:0000259" key="4">
    <source>
        <dbReference type="PROSITE" id="PS51184"/>
    </source>
</evidence>
<dbReference type="InterPro" id="IPR003347">
    <property type="entry name" value="JmjC_dom"/>
</dbReference>
<evidence type="ECO:0000313" key="6">
    <source>
        <dbReference type="Proteomes" id="UP001379533"/>
    </source>
</evidence>
<name>A0ABZ2KE97_9BACT</name>
<evidence type="ECO:0000256" key="2">
    <source>
        <dbReference type="ARBA" id="ARBA00022723"/>
    </source>
</evidence>
<dbReference type="CDD" id="cd02208">
    <property type="entry name" value="cupin_RmlC-like"/>
    <property type="match status" value="1"/>
</dbReference>
<dbReference type="InterPro" id="IPR041667">
    <property type="entry name" value="Cupin_8"/>
</dbReference>
<dbReference type="PROSITE" id="PS51184">
    <property type="entry name" value="JMJC"/>
    <property type="match status" value="1"/>
</dbReference>
<proteinExistence type="predicted"/>
<dbReference type="RefSeq" id="WP_394847637.1">
    <property type="nucleotide sequence ID" value="NZ_CP089982.1"/>
</dbReference>
<keyword evidence="6" id="KW-1185">Reference proteome</keyword>
<dbReference type="SUPFAM" id="SSF51197">
    <property type="entry name" value="Clavaminate synthase-like"/>
    <property type="match status" value="1"/>
</dbReference>
<feature type="domain" description="JmjC" evidence="4">
    <location>
        <begin position="112"/>
        <end position="264"/>
    </location>
</feature>
<dbReference type="InterPro" id="IPR039994">
    <property type="entry name" value="NO66-like"/>
</dbReference>
<keyword evidence="2" id="KW-0479">Metal-binding</keyword>
<dbReference type="Gene3D" id="2.60.120.650">
    <property type="entry name" value="Cupin"/>
    <property type="match status" value="1"/>
</dbReference>
<organism evidence="5 6">
    <name type="scientific">Pendulispora brunnea</name>
    <dbReference type="NCBI Taxonomy" id="2905690"/>
    <lineage>
        <taxon>Bacteria</taxon>
        <taxon>Pseudomonadati</taxon>
        <taxon>Myxococcota</taxon>
        <taxon>Myxococcia</taxon>
        <taxon>Myxococcales</taxon>
        <taxon>Sorangiineae</taxon>
        <taxon>Pendulisporaceae</taxon>
        <taxon>Pendulispora</taxon>
    </lineage>
</organism>
<dbReference type="Proteomes" id="UP001379533">
    <property type="component" value="Chromosome"/>
</dbReference>
<dbReference type="PANTHER" id="PTHR13096">
    <property type="entry name" value="MINA53 MYC INDUCED NUCLEAR ANTIGEN"/>
    <property type="match status" value="1"/>
</dbReference>